<dbReference type="AlphaFoldDB" id="A0AAV7QUH1"/>
<reference evidence="2" key="1">
    <citation type="journal article" date="2022" name="bioRxiv">
        <title>Sequencing and chromosome-scale assembly of the giantPleurodeles waltlgenome.</title>
        <authorList>
            <person name="Brown T."/>
            <person name="Elewa A."/>
            <person name="Iarovenko S."/>
            <person name="Subramanian E."/>
            <person name="Araus A.J."/>
            <person name="Petzold A."/>
            <person name="Susuki M."/>
            <person name="Suzuki K.-i.T."/>
            <person name="Hayashi T."/>
            <person name="Toyoda A."/>
            <person name="Oliveira C."/>
            <person name="Osipova E."/>
            <person name="Leigh N.D."/>
            <person name="Simon A."/>
            <person name="Yun M.H."/>
        </authorList>
    </citation>
    <scope>NUCLEOTIDE SEQUENCE</scope>
    <source>
        <strain evidence="2">20211129_DDA</strain>
        <tissue evidence="2">Liver</tissue>
    </source>
</reference>
<feature type="compositionally biased region" description="Low complexity" evidence="1">
    <location>
        <begin position="202"/>
        <end position="212"/>
    </location>
</feature>
<dbReference type="Proteomes" id="UP001066276">
    <property type="component" value="Chromosome 6"/>
</dbReference>
<evidence type="ECO:0000313" key="2">
    <source>
        <dbReference type="EMBL" id="KAJ1144121.1"/>
    </source>
</evidence>
<organism evidence="2 3">
    <name type="scientific">Pleurodeles waltl</name>
    <name type="common">Iberian ribbed newt</name>
    <dbReference type="NCBI Taxonomy" id="8319"/>
    <lineage>
        <taxon>Eukaryota</taxon>
        <taxon>Metazoa</taxon>
        <taxon>Chordata</taxon>
        <taxon>Craniata</taxon>
        <taxon>Vertebrata</taxon>
        <taxon>Euteleostomi</taxon>
        <taxon>Amphibia</taxon>
        <taxon>Batrachia</taxon>
        <taxon>Caudata</taxon>
        <taxon>Salamandroidea</taxon>
        <taxon>Salamandridae</taxon>
        <taxon>Pleurodelinae</taxon>
        <taxon>Pleurodeles</taxon>
    </lineage>
</organism>
<protein>
    <submittedName>
        <fullName evidence="2">Uncharacterized protein</fullName>
    </submittedName>
</protein>
<comment type="caution">
    <text evidence="2">The sequence shown here is derived from an EMBL/GenBank/DDBJ whole genome shotgun (WGS) entry which is preliminary data.</text>
</comment>
<feature type="region of interest" description="Disordered" evidence="1">
    <location>
        <begin position="202"/>
        <end position="266"/>
    </location>
</feature>
<sequence>MLGPAHLEGLQHSNAPRGVRSSIYWAIHPPLTPRARSATHQIRQLILLPRWLDPVSWILLPRISGQHPGVPGRCGPGPPISGTQLEWTICPATISPVFAGVHQGPLSSVHSASLVCARAQSPASSQAASLFAPGSGRHLGISPLRYSLIHGLAPSPILSGASPVFYNIASLLPNRARLPLGHRAPIGLSATAGILRRRPPLSSGLRAASARSPARRRNLDLGPALVLSRGRPPPGAPPRRTPTGRDHTWAPRPPSGTSAAAGELARVPRRSEPSALMPLRIAAPCEAAASAARSGLRLPISPMGRFRHSPGSPQEPTHARSPPSASPHSLDLDRPGEGALPDLYSPAPPERDIQACAISGSFNETFSFGLSRQEQRSAESCRGGCSRRGGEVTVDAGEWSCCGAGYARQQLLF</sequence>
<proteinExistence type="predicted"/>
<dbReference type="EMBL" id="JANPWB010000010">
    <property type="protein sequence ID" value="KAJ1144121.1"/>
    <property type="molecule type" value="Genomic_DNA"/>
</dbReference>
<feature type="compositionally biased region" description="Pro residues" evidence="1">
    <location>
        <begin position="231"/>
        <end position="240"/>
    </location>
</feature>
<evidence type="ECO:0000256" key="1">
    <source>
        <dbReference type="SAM" id="MobiDB-lite"/>
    </source>
</evidence>
<gene>
    <name evidence="2" type="ORF">NDU88_010423</name>
</gene>
<keyword evidence="3" id="KW-1185">Reference proteome</keyword>
<evidence type="ECO:0000313" key="3">
    <source>
        <dbReference type="Proteomes" id="UP001066276"/>
    </source>
</evidence>
<feature type="compositionally biased region" description="Low complexity" evidence="1">
    <location>
        <begin position="319"/>
        <end position="329"/>
    </location>
</feature>
<name>A0AAV7QUH1_PLEWA</name>
<feature type="region of interest" description="Disordered" evidence="1">
    <location>
        <begin position="300"/>
        <end position="346"/>
    </location>
</feature>
<accession>A0AAV7QUH1</accession>